<sequence>MSATLTKYDCPFYQARGGHCKKTRSTICGCITHVSGCSYPKDISKCFWVQKARKESPFIR</sequence>
<proteinExistence type="predicted"/>
<accession>A0A8S5Q0G4</accession>
<reference evidence="1" key="1">
    <citation type="journal article" date="2021" name="Proc. Natl. Acad. Sci. U.S.A.">
        <title>A Catalog of Tens of Thousands of Viruses from Human Metagenomes Reveals Hidden Associations with Chronic Diseases.</title>
        <authorList>
            <person name="Tisza M.J."/>
            <person name="Buck C.B."/>
        </authorList>
    </citation>
    <scope>NUCLEOTIDE SEQUENCE</scope>
    <source>
        <strain evidence="1">CtOCb13</strain>
    </source>
</reference>
<name>A0A8S5Q0G4_9CAUD</name>
<organism evidence="1">
    <name type="scientific">Siphoviridae sp. ctOCb13</name>
    <dbReference type="NCBI Taxonomy" id="2825477"/>
    <lineage>
        <taxon>Viruses</taxon>
        <taxon>Duplodnaviria</taxon>
        <taxon>Heunggongvirae</taxon>
        <taxon>Uroviricota</taxon>
        <taxon>Caudoviricetes</taxon>
    </lineage>
</organism>
<dbReference type="EMBL" id="BK015555">
    <property type="protein sequence ID" value="DAE12650.1"/>
    <property type="molecule type" value="Genomic_DNA"/>
</dbReference>
<protein>
    <submittedName>
        <fullName evidence="1">Beta defensin 50</fullName>
    </submittedName>
</protein>
<evidence type="ECO:0000313" key="1">
    <source>
        <dbReference type="EMBL" id="DAE12650.1"/>
    </source>
</evidence>